<dbReference type="Proteomes" id="UP001259572">
    <property type="component" value="Unassembled WGS sequence"/>
</dbReference>
<dbReference type="RefSeq" id="WP_315725739.1">
    <property type="nucleotide sequence ID" value="NZ_JAVUPU010000004.1"/>
</dbReference>
<dbReference type="EMBL" id="JAVUPU010000004">
    <property type="protein sequence ID" value="MDT9599102.1"/>
    <property type="molecule type" value="Genomic_DNA"/>
</dbReference>
<evidence type="ECO:0000313" key="3">
    <source>
        <dbReference type="Proteomes" id="UP001259572"/>
    </source>
</evidence>
<protein>
    <submittedName>
        <fullName evidence="2">Uncharacterized protein</fullName>
    </submittedName>
</protein>
<keyword evidence="3" id="KW-1185">Reference proteome</keyword>
<proteinExistence type="predicted"/>
<gene>
    <name evidence="2" type="ORF">RQX22_09085</name>
</gene>
<feature type="region of interest" description="Disordered" evidence="1">
    <location>
        <begin position="147"/>
        <end position="178"/>
    </location>
</feature>
<reference evidence="2 3" key="1">
    <citation type="submission" date="2023-05" db="EMBL/GenBank/DDBJ databases">
        <authorList>
            <person name="Guo Y."/>
        </authorList>
    </citation>
    <scope>NUCLEOTIDE SEQUENCE [LARGE SCALE GENOMIC DNA]</scope>
    <source>
        <strain evidence="2 3">GR2756</strain>
    </source>
</reference>
<evidence type="ECO:0000256" key="1">
    <source>
        <dbReference type="SAM" id="MobiDB-lite"/>
    </source>
</evidence>
<sequence length="285" mass="30840">MALLIAAIWIVERAETPRDVPVRPQSPAERPVVAVPPPPLNRAGLIDAAARAADAHARGVPSPPDIGGLVGRRFTLKLPFGCSGPASEDQEMPFRWRYDVEQETLRASVTPEVWTKATFLKSIVAAKPFEAAEGFWIARPWIRIGDCPAQPQVPPEQPPTEAPETAAPPRESGGEREMPAETLAPVRRETLGIVELFEPGSRRAARRNGSPYELVTKIAPNQIDLSRGLRLVIEGRLAPLAGPQPIACQAREGEDRPPLCLIGVNVDRVAITGASGQRVLAEWAD</sequence>
<name>A0ABU3Q709_9SPHN</name>
<feature type="compositionally biased region" description="Pro residues" evidence="1">
    <location>
        <begin position="151"/>
        <end position="161"/>
    </location>
</feature>
<comment type="caution">
    <text evidence="2">The sequence shown here is derived from an EMBL/GenBank/DDBJ whole genome shotgun (WGS) entry which is preliminary data.</text>
</comment>
<evidence type="ECO:0000313" key="2">
    <source>
        <dbReference type="EMBL" id="MDT9599102.1"/>
    </source>
</evidence>
<accession>A0ABU3Q709</accession>
<organism evidence="2 3">
    <name type="scientific">Sphingosinicella rhizophila</name>
    <dbReference type="NCBI Taxonomy" id="3050082"/>
    <lineage>
        <taxon>Bacteria</taxon>
        <taxon>Pseudomonadati</taxon>
        <taxon>Pseudomonadota</taxon>
        <taxon>Alphaproteobacteria</taxon>
        <taxon>Sphingomonadales</taxon>
        <taxon>Sphingosinicellaceae</taxon>
        <taxon>Sphingosinicella</taxon>
    </lineage>
</organism>